<evidence type="ECO:0000313" key="3">
    <source>
        <dbReference type="Proteomes" id="UP001500443"/>
    </source>
</evidence>
<dbReference type="EMBL" id="BAAAPF010000151">
    <property type="protein sequence ID" value="GAA2133285.1"/>
    <property type="molecule type" value="Genomic_DNA"/>
</dbReference>
<gene>
    <name evidence="2" type="ORF">GCM10009802_41730</name>
</gene>
<accession>A0ABP5KJQ3</accession>
<name>A0ABP5KJQ3_9ACTN</name>
<keyword evidence="3" id="KW-1185">Reference proteome</keyword>
<feature type="region of interest" description="Disordered" evidence="1">
    <location>
        <begin position="62"/>
        <end position="83"/>
    </location>
</feature>
<sequence length="83" mass="9042">MGQRIGHVQQVGPRHQLLADLLLQPYEQLADALVVALDVRRFAVERAAGGDDGEREVVADVGVDAGERKTTELASQPWQPNRG</sequence>
<protein>
    <submittedName>
        <fullName evidence="2">Uncharacterized protein</fullName>
    </submittedName>
</protein>
<feature type="compositionally biased region" description="Polar residues" evidence="1">
    <location>
        <begin position="72"/>
        <end position="83"/>
    </location>
</feature>
<evidence type="ECO:0000256" key="1">
    <source>
        <dbReference type="SAM" id="MobiDB-lite"/>
    </source>
</evidence>
<reference evidence="3" key="1">
    <citation type="journal article" date="2019" name="Int. J. Syst. Evol. Microbiol.">
        <title>The Global Catalogue of Microorganisms (GCM) 10K type strain sequencing project: providing services to taxonomists for standard genome sequencing and annotation.</title>
        <authorList>
            <consortium name="The Broad Institute Genomics Platform"/>
            <consortium name="The Broad Institute Genome Sequencing Center for Infectious Disease"/>
            <person name="Wu L."/>
            <person name="Ma J."/>
        </authorList>
    </citation>
    <scope>NUCLEOTIDE SEQUENCE [LARGE SCALE GENOMIC DNA]</scope>
    <source>
        <strain evidence="3">JCM 15481</strain>
    </source>
</reference>
<dbReference type="Proteomes" id="UP001500443">
    <property type="component" value="Unassembled WGS sequence"/>
</dbReference>
<proteinExistence type="predicted"/>
<evidence type="ECO:0000313" key="2">
    <source>
        <dbReference type="EMBL" id="GAA2133285.1"/>
    </source>
</evidence>
<comment type="caution">
    <text evidence="2">The sequence shown here is derived from an EMBL/GenBank/DDBJ whole genome shotgun (WGS) entry which is preliminary data.</text>
</comment>
<organism evidence="2 3">
    <name type="scientific">Streptomyces synnematoformans</name>
    <dbReference type="NCBI Taxonomy" id="415721"/>
    <lineage>
        <taxon>Bacteria</taxon>
        <taxon>Bacillati</taxon>
        <taxon>Actinomycetota</taxon>
        <taxon>Actinomycetes</taxon>
        <taxon>Kitasatosporales</taxon>
        <taxon>Streptomycetaceae</taxon>
        <taxon>Streptomyces</taxon>
    </lineage>
</organism>